<gene>
    <name evidence="2" type="ORF">pVir_96</name>
</gene>
<keyword evidence="2" id="KW-0614">Plasmid</keyword>
<reference evidence="2" key="1">
    <citation type="journal article" date="2010" name="Vet. Microbiol.">
        <title>Pyrosequencing of the Vir plasmid of necrotoxigenic Escherichia coli.</title>
        <authorList>
            <person name="Johnson T.J."/>
            <person name="DebRoy C."/>
            <person name="Belton S."/>
            <person name="Williams M.L."/>
            <person name="Lawrence M."/>
            <person name="Nolan L.K."/>
            <person name="Thorsness J.L."/>
        </authorList>
    </citation>
    <scope>NUCLEOTIDE SEQUENCE [LARGE SCALE GENOMIC DNA]</scope>
    <source>
        <strain evidence="2">Vir68</strain>
        <plasmid evidence="2">pVir68</plasmid>
    </source>
</reference>
<keyword evidence="1" id="KW-1133">Transmembrane helix</keyword>
<keyword evidence="1" id="KW-0472">Membrane</keyword>
<keyword evidence="1" id="KW-0812">Transmembrane</keyword>
<geneLocation type="plasmid" evidence="2">
    <name>pVir68</name>
</geneLocation>
<name>C5ZZP0_ECOLX</name>
<evidence type="ECO:0000313" key="2">
    <source>
        <dbReference type="EMBL" id="ACT33555.1"/>
    </source>
</evidence>
<evidence type="ECO:0000256" key="1">
    <source>
        <dbReference type="SAM" id="Phobius"/>
    </source>
</evidence>
<organism evidence="2">
    <name type="scientific">Escherichia coli Vir68</name>
    <dbReference type="NCBI Taxonomy" id="563770"/>
    <lineage>
        <taxon>Bacteria</taxon>
        <taxon>Pseudomonadati</taxon>
        <taxon>Pseudomonadota</taxon>
        <taxon>Gammaproteobacteria</taxon>
        <taxon>Enterobacterales</taxon>
        <taxon>Enterobacteriaceae</taxon>
        <taxon>Escherichia</taxon>
    </lineage>
</organism>
<protein>
    <submittedName>
        <fullName evidence="2">Uncharacterized protein</fullName>
    </submittedName>
</protein>
<accession>C5ZZP0</accession>
<feature type="transmembrane region" description="Helical" evidence="1">
    <location>
        <begin position="50"/>
        <end position="68"/>
    </location>
</feature>
<sequence length="195" mass="22529">MRRQKICLRHIFSRRGQRVTDPMPEAVINFFIAKLYFLLQHRKNLMKNNLIIVCFIIIFTSAFFILSFQSKEINCTGNITFIKGKEKLSLIVGNKMDDGKGFITLSGTLDNGNNESLEISKKVNFNYSQNNDVITAKSVTIHNYPENEVLPEEANAWLPDFFIKPDTNITWVINRIGLNSWLFFSNPVPLYLCEK</sequence>
<dbReference type="AlphaFoldDB" id="C5ZZP0"/>
<proteinExistence type="predicted"/>
<dbReference type="EMBL" id="CP001162">
    <property type="protein sequence ID" value="ACT33555.1"/>
    <property type="molecule type" value="Genomic_DNA"/>
</dbReference>